<evidence type="ECO:0000313" key="1">
    <source>
        <dbReference type="EMBL" id="KAK3886931.1"/>
    </source>
</evidence>
<proteinExistence type="predicted"/>
<protein>
    <submittedName>
        <fullName evidence="1">Uncharacterized protein</fullName>
    </submittedName>
</protein>
<gene>
    <name evidence="1" type="ORF">Pcinc_008940</name>
</gene>
<evidence type="ECO:0000313" key="2">
    <source>
        <dbReference type="Proteomes" id="UP001286313"/>
    </source>
</evidence>
<sequence>MVQRSFMRQIRGMRDLSYWDGLMELRLYSQQQKRDRYRVIYMWKILEGQVPNPAPLALQAYTTERTGHKCIRSSLPTRAPERIRTLLASSLIHEGRKVFNALPKEVRNTTGCPVENFKSDLVVPVDSAR</sequence>
<name>A0AAE1G7U1_PETCI</name>
<organism evidence="1 2">
    <name type="scientific">Petrolisthes cinctipes</name>
    <name type="common">Flat porcelain crab</name>
    <dbReference type="NCBI Taxonomy" id="88211"/>
    <lineage>
        <taxon>Eukaryota</taxon>
        <taxon>Metazoa</taxon>
        <taxon>Ecdysozoa</taxon>
        <taxon>Arthropoda</taxon>
        <taxon>Crustacea</taxon>
        <taxon>Multicrustacea</taxon>
        <taxon>Malacostraca</taxon>
        <taxon>Eumalacostraca</taxon>
        <taxon>Eucarida</taxon>
        <taxon>Decapoda</taxon>
        <taxon>Pleocyemata</taxon>
        <taxon>Anomura</taxon>
        <taxon>Galatheoidea</taxon>
        <taxon>Porcellanidae</taxon>
        <taxon>Petrolisthes</taxon>
    </lineage>
</organism>
<dbReference type="EMBL" id="JAWQEG010000656">
    <property type="protein sequence ID" value="KAK3886931.1"/>
    <property type="molecule type" value="Genomic_DNA"/>
</dbReference>
<keyword evidence="2" id="KW-1185">Reference proteome</keyword>
<dbReference type="AlphaFoldDB" id="A0AAE1G7U1"/>
<comment type="caution">
    <text evidence="1">The sequence shown here is derived from an EMBL/GenBank/DDBJ whole genome shotgun (WGS) entry which is preliminary data.</text>
</comment>
<dbReference type="Proteomes" id="UP001286313">
    <property type="component" value="Unassembled WGS sequence"/>
</dbReference>
<reference evidence="1" key="1">
    <citation type="submission" date="2023-10" db="EMBL/GenBank/DDBJ databases">
        <title>Genome assemblies of two species of porcelain crab, Petrolisthes cinctipes and Petrolisthes manimaculis (Anomura: Porcellanidae).</title>
        <authorList>
            <person name="Angst P."/>
        </authorList>
    </citation>
    <scope>NUCLEOTIDE SEQUENCE</scope>
    <source>
        <strain evidence="1">PB745_01</strain>
        <tissue evidence="1">Gill</tissue>
    </source>
</reference>
<accession>A0AAE1G7U1</accession>